<evidence type="ECO:0000313" key="2">
    <source>
        <dbReference type="EMBL" id="BCZ44486.1"/>
    </source>
</evidence>
<dbReference type="Proteomes" id="UP000824633">
    <property type="component" value="Chromosome"/>
</dbReference>
<dbReference type="EMBL" id="AP024849">
    <property type="protein sequence ID" value="BCZ44486.1"/>
    <property type="molecule type" value="Genomic_DNA"/>
</dbReference>
<dbReference type="NCBIfam" id="TIGR02837">
    <property type="entry name" value="spore_II_R"/>
    <property type="match status" value="1"/>
</dbReference>
<keyword evidence="3" id="KW-1185">Reference proteome</keyword>
<feature type="coiled-coil region" evidence="1">
    <location>
        <begin position="208"/>
        <end position="235"/>
    </location>
</feature>
<organism evidence="2 3">
    <name type="scientific">Clostridium gelidum</name>
    <dbReference type="NCBI Taxonomy" id="704125"/>
    <lineage>
        <taxon>Bacteria</taxon>
        <taxon>Bacillati</taxon>
        <taxon>Bacillota</taxon>
        <taxon>Clostridia</taxon>
        <taxon>Eubacteriales</taxon>
        <taxon>Clostridiaceae</taxon>
        <taxon>Clostridium</taxon>
    </lineage>
</organism>
<dbReference type="PROSITE" id="PS51257">
    <property type="entry name" value="PROKAR_LIPOPROTEIN"/>
    <property type="match status" value="1"/>
</dbReference>
<evidence type="ECO:0000313" key="3">
    <source>
        <dbReference type="Proteomes" id="UP000824633"/>
    </source>
</evidence>
<dbReference type="RefSeq" id="WP_224036156.1">
    <property type="nucleotide sequence ID" value="NZ_AP024849.1"/>
</dbReference>
<proteinExistence type="predicted"/>
<protein>
    <submittedName>
        <fullName evidence="2">Stage II sporulation protein R</fullName>
    </submittedName>
</protein>
<gene>
    <name evidence="2" type="ORF">psyc5s11_05530</name>
</gene>
<keyword evidence="1" id="KW-0175">Coiled coil</keyword>
<accession>A0ABN6IS85</accession>
<sequence>MKKMLELKKVISIVLICISIGIFQGCTSIPECVDKNIGSKLYELENNTKSEDGIRTLNYDEVKDSLIRFHVIANSDNEEDQNLKLKVKNKVIDYLYPYLNNSQSLDESRQIIKDRMQEVKKLAEEVIKDNNYEYDIQVELSRENFPDKSYGNITLPQGNYEAFRIIIGDGQGKNWWCVMFPPLCFVDESKAEVEYDKTENKINSRKNNSNLEMDLDSNENKYEGLDTQNDNSKNNNKNDVQIKFKIVEIINNLFN</sequence>
<dbReference type="InterPro" id="IPR014202">
    <property type="entry name" value="Spore_II_R"/>
</dbReference>
<evidence type="ECO:0000256" key="1">
    <source>
        <dbReference type="SAM" id="Coils"/>
    </source>
</evidence>
<dbReference type="Pfam" id="PF09551">
    <property type="entry name" value="Spore_II_R"/>
    <property type="match status" value="1"/>
</dbReference>
<name>A0ABN6IS85_9CLOT</name>
<reference evidence="3" key="1">
    <citation type="submission" date="2021-07" db="EMBL/GenBank/DDBJ databases">
        <title>Complete genome sequencing of a Clostridium isolate.</title>
        <authorList>
            <person name="Ueki A."/>
            <person name="Tonouchi A."/>
        </authorList>
    </citation>
    <scope>NUCLEOTIDE SEQUENCE [LARGE SCALE GENOMIC DNA]</scope>
    <source>
        <strain evidence="3">C5S11</strain>
    </source>
</reference>